<feature type="compositionally biased region" description="Polar residues" evidence="1">
    <location>
        <begin position="36"/>
        <end position="46"/>
    </location>
</feature>
<gene>
    <name evidence="2" type="ORF">FALBO_4066</name>
</gene>
<accession>A0A8H4PB43</accession>
<evidence type="ECO:0000256" key="1">
    <source>
        <dbReference type="SAM" id="MobiDB-lite"/>
    </source>
</evidence>
<dbReference type="Proteomes" id="UP000554235">
    <property type="component" value="Unassembled WGS sequence"/>
</dbReference>
<proteinExistence type="predicted"/>
<sequence length="445" mass="49998">MDTFLTAQPASSVMSTVDDDLETWIDVQGLCEDSPIASNDPGQTATPPGDVDISTPNSGHILPDRPRQDNVLPEGQGDKGSSKSQRKSATRAAPKPEYSVICFPSNPAKPDGIKKKRKDFDERRRLEVAQVRKTGACFRYLHYIDYTARLLDQELIAGTTHLGPPRRVSISMDYIDNPPLEVEVQDYYGNKTPPWLCCWVVMNQVDGQIEYHREESARYALPQLLPSSDLIDWIEKIIAHQETRCIGFQQAVDAFIMKYRLVLCVEEDGKTTPPSCALHTQFGQISKATSQPIEKDVLFELEKLVFGVAGIGSENAVALWASLWCLILMYRKLVRSYIAFQQFPCHVPEDYSGFPECKLEVGTHFYHYLVSIYAALFRVTSPLYADFRVAATRKLLDEDESLIQAFMNLRTESFYFRGKGVVLNVCATRPAAAPNDPGPRSWAEA</sequence>
<protein>
    <submittedName>
        <fullName evidence="2">Uncharacterized protein</fullName>
    </submittedName>
</protein>
<comment type="caution">
    <text evidence="2">The sequence shown here is derived from an EMBL/GenBank/DDBJ whole genome shotgun (WGS) entry which is preliminary data.</text>
</comment>
<evidence type="ECO:0000313" key="3">
    <source>
        <dbReference type="Proteomes" id="UP000554235"/>
    </source>
</evidence>
<evidence type="ECO:0000313" key="2">
    <source>
        <dbReference type="EMBL" id="KAF4469049.1"/>
    </source>
</evidence>
<dbReference type="OrthoDB" id="5426982at2759"/>
<keyword evidence="3" id="KW-1185">Reference proteome</keyword>
<dbReference type="EMBL" id="JAADYS010000527">
    <property type="protein sequence ID" value="KAF4469049.1"/>
    <property type="molecule type" value="Genomic_DNA"/>
</dbReference>
<organism evidence="2 3">
    <name type="scientific">Fusarium albosuccineum</name>
    <dbReference type="NCBI Taxonomy" id="1237068"/>
    <lineage>
        <taxon>Eukaryota</taxon>
        <taxon>Fungi</taxon>
        <taxon>Dikarya</taxon>
        <taxon>Ascomycota</taxon>
        <taxon>Pezizomycotina</taxon>
        <taxon>Sordariomycetes</taxon>
        <taxon>Hypocreomycetidae</taxon>
        <taxon>Hypocreales</taxon>
        <taxon>Nectriaceae</taxon>
        <taxon>Fusarium</taxon>
        <taxon>Fusarium decemcellulare species complex</taxon>
    </lineage>
</organism>
<feature type="region of interest" description="Disordered" evidence="1">
    <location>
        <begin position="32"/>
        <end position="117"/>
    </location>
</feature>
<reference evidence="2 3" key="1">
    <citation type="submission" date="2020-01" db="EMBL/GenBank/DDBJ databases">
        <title>Identification and distribution of gene clusters putatively required for synthesis of sphingolipid metabolism inhibitors in phylogenetically diverse species of the filamentous fungus Fusarium.</title>
        <authorList>
            <person name="Kim H.-S."/>
            <person name="Busman M."/>
            <person name="Brown D.W."/>
            <person name="Divon H."/>
            <person name="Uhlig S."/>
            <person name="Proctor R.H."/>
        </authorList>
    </citation>
    <scope>NUCLEOTIDE SEQUENCE [LARGE SCALE GENOMIC DNA]</scope>
    <source>
        <strain evidence="2 3">NRRL 20459</strain>
    </source>
</reference>
<name>A0A8H4PB43_9HYPO</name>
<dbReference type="AlphaFoldDB" id="A0A8H4PB43"/>